<dbReference type="GO" id="GO:0005770">
    <property type="term" value="C:late endosome"/>
    <property type="evidence" value="ECO:0007669"/>
    <property type="project" value="UniProtKB-SubCell"/>
</dbReference>
<keyword evidence="9" id="KW-0072">Autophagy</keyword>
<evidence type="ECO:0000256" key="8">
    <source>
        <dbReference type="ARBA" id="ARBA00022833"/>
    </source>
</evidence>
<dbReference type="Pfam" id="PF13901">
    <property type="entry name" value="RH_dom"/>
    <property type="match status" value="1"/>
</dbReference>
<dbReference type="InterPro" id="IPR051366">
    <property type="entry name" value="DEF8"/>
</dbReference>
<evidence type="ECO:0000313" key="14">
    <source>
        <dbReference type="EMBL" id="KAG5854903.1"/>
    </source>
</evidence>
<feature type="compositionally biased region" description="Gly residues" evidence="11">
    <location>
        <begin position="181"/>
        <end position="191"/>
    </location>
</feature>
<evidence type="ECO:0000256" key="7">
    <source>
        <dbReference type="ARBA" id="ARBA00022771"/>
    </source>
</evidence>
<keyword evidence="3" id="KW-0597">Phosphoprotein</keyword>
<evidence type="ECO:0000256" key="2">
    <source>
        <dbReference type="ARBA" id="ARBA00004656"/>
    </source>
</evidence>
<evidence type="ECO:0000256" key="3">
    <source>
        <dbReference type="ARBA" id="ARBA00022553"/>
    </source>
</evidence>
<dbReference type="SUPFAM" id="SSF140741">
    <property type="entry name" value="RUN domain-like"/>
    <property type="match status" value="1"/>
</dbReference>
<dbReference type="AlphaFoldDB" id="A0A9D3MXN4"/>
<dbReference type="Gene3D" id="2.30.29.30">
    <property type="entry name" value="Pleckstrin-homology domain (PH domain)/Phosphotyrosine-binding domain (PTB)"/>
    <property type="match status" value="1"/>
</dbReference>
<proteinExistence type="predicted"/>
<dbReference type="PROSITE" id="PS50003">
    <property type="entry name" value="PH_DOMAIN"/>
    <property type="match status" value="1"/>
</dbReference>
<dbReference type="SMART" id="SM00233">
    <property type="entry name" value="PH"/>
    <property type="match status" value="1"/>
</dbReference>
<dbReference type="GO" id="GO:0006914">
    <property type="term" value="P:autophagy"/>
    <property type="evidence" value="ECO:0007669"/>
    <property type="project" value="UniProtKB-KW"/>
</dbReference>
<feature type="domain" description="RUN" evidence="13">
    <location>
        <begin position="1"/>
        <end position="123"/>
    </location>
</feature>
<comment type="caution">
    <text evidence="14">The sequence shown here is derived from an EMBL/GenBank/DDBJ whole genome shotgun (WGS) entry which is preliminary data.</text>
</comment>
<dbReference type="Proteomes" id="UP001044222">
    <property type="component" value="Unassembled WGS sequence"/>
</dbReference>
<dbReference type="GO" id="GO:0005765">
    <property type="term" value="C:lysosomal membrane"/>
    <property type="evidence" value="ECO:0007669"/>
    <property type="project" value="UniProtKB-SubCell"/>
</dbReference>
<evidence type="ECO:0000256" key="10">
    <source>
        <dbReference type="ARBA" id="ARBA00023228"/>
    </source>
</evidence>
<dbReference type="Pfam" id="PF02759">
    <property type="entry name" value="RUN"/>
    <property type="match status" value="1"/>
</dbReference>
<keyword evidence="8" id="KW-0862">Zinc</keyword>
<feature type="compositionally biased region" description="Polar residues" evidence="11">
    <location>
        <begin position="164"/>
        <end position="173"/>
    </location>
</feature>
<dbReference type="InterPro" id="IPR004012">
    <property type="entry name" value="Run_dom"/>
</dbReference>
<reference evidence="14" key="1">
    <citation type="submission" date="2021-01" db="EMBL/GenBank/DDBJ databases">
        <title>A chromosome-scale assembly of European eel, Anguilla anguilla.</title>
        <authorList>
            <person name="Henkel C."/>
            <person name="Jong-Raadsen S.A."/>
            <person name="Dufour S."/>
            <person name="Weltzien F.-A."/>
            <person name="Palstra A.P."/>
            <person name="Pelster B."/>
            <person name="Spaink H.P."/>
            <person name="Van Den Thillart G.E."/>
            <person name="Jansen H."/>
            <person name="Zahm M."/>
            <person name="Klopp C."/>
            <person name="Cedric C."/>
            <person name="Louis A."/>
            <person name="Berthelot C."/>
            <person name="Parey E."/>
            <person name="Roest Crollius H."/>
            <person name="Montfort J."/>
            <person name="Robinson-Rechavi M."/>
            <person name="Bucao C."/>
            <person name="Bouchez O."/>
            <person name="Gislard M."/>
            <person name="Lluch J."/>
            <person name="Milhes M."/>
            <person name="Lampietro C."/>
            <person name="Lopez Roques C."/>
            <person name="Donnadieu C."/>
            <person name="Braasch I."/>
            <person name="Desvignes T."/>
            <person name="Postlethwait J."/>
            <person name="Bobe J."/>
            <person name="Guiguen Y."/>
            <person name="Dirks R."/>
        </authorList>
    </citation>
    <scope>NUCLEOTIDE SEQUENCE</scope>
    <source>
        <strain evidence="14">Tag_6206</strain>
        <tissue evidence="14">Liver</tissue>
    </source>
</reference>
<evidence type="ECO:0000256" key="11">
    <source>
        <dbReference type="SAM" id="MobiDB-lite"/>
    </source>
</evidence>
<evidence type="ECO:0000256" key="4">
    <source>
        <dbReference type="ARBA" id="ARBA00022723"/>
    </source>
</evidence>
<feature type="domain" description="PH" evidence="12">
    <location>
        <begin position="533"/>
        <end position="624"/>
    </location>
</feature>
<gene>
    <name evidence="14" type="ORF">ANANG_G00042880</name>
</gene>
<evidence type="ECO:0008006" key="16">
    <source>
        <dbReference type="Google" id="ProtNLM"/>
    </source>
</evidence>
<feature type="region of interest" description="Disordered" evidence="11">
    <location>
        <begin position="370"/>
        <end position="472"/>
    </location>
</feature>
<dbReference type="InterPro" id="IPR037213">
    <property type="entry name" value="Run_dom_sf"/>
</dbReference>
<protein>
    <recommendedName>
        <fullName evidence="16">PH domain-containing protein</fullName>
    </recommendedName>
</protein>
<evidence type="ECO:0000256" key="5">
    <source>
        <dbReference type="ARBA" id="ARBA00022737"/>
    </source>
</evidence>
<dbReference type="PANTHER" id="PTHR12326:SF5">
    <property type="entry name" value="PLECKSTRIN HOMOLOGY DOMAIN-CONTAINING FAMILY M MEMBER 1"/>
    <property type="match status" value="1"/>
</dbReference>
<feature type="region of interest" description="Disordered" evidence="11">
    <location>
        <begin position="1"/>
        <end position="24"/>
    </location>
</feature>
<evidence type="ECO:0000256" key="1">
    <source>
        <dbReference type="ARBA" id="ARBA00004603"/>
    </source>
</evidence>
<feature type="compositionally biased region" description="Polar residues" evidence="11">
    <location>
        <begin position="456"/>
        <end position="472"/>
    </location>
</feature>
<feature type="compositionally biased region" description="Basic and acidic residues" evidence="11">
    <location>
        <begin position="244"/>
        <end position="254"/>
    </location>
</feature>
<evidence type="ECO:0000259" key="13">
    <source>
        <dbReference type="PROSITE" id="PS50826"/>
    </source>
</evidence>
<evidence type="ECO:0000313" key="15">
    <source>
        <dbReference type="Proteomes" id="UP001044222"/>
    </source>
</evidence>
<evidence type="ECO:0000256" key="9">
    <source>
        <dbReference type="ARBA" id="ARBA00023006"/>
    </source>
</evidence>
<feature type="region of interest" description="Disordered" evidence="11">
    <location>
        <begin position="144"/>
        <end position="298"/>
    </location>
</feature>
<evidence type="ECO:0000256" key="6">
    <source>
        <dbReference type="ARBA" id="ARBA00022753"/>
    </source>
</evidence>
<name>A0A9D3MXN4_ANGAN</name>
<dbReference type="Gene3D" id="1.20.58.900">
    <property type="match status" value="1"/>
</dbReference>
<comment type="subcellular location">
    <subcellularLocation>
        <location evidence="1">Late endosome</location>
    </subcellularLocation>
    <subcellularLocation>
        <location evidence="2">Lysosome membrane</location>
    </subcellularLocation>
</comment>
<evidence type="ECO:0000259" key="12">
    <source>
        <dbReference type="PROSITE" id="PS50003"/>
    </source>
</evidence>
<dbReference type="SMART" id="SM00593">
    <property type="entry name" value="RUN"/>
    <property type="match status" value="1"/>
</dbReference>
<dbReference type="SMART" id="SM01175">
    <property type="entry name" value="DUF4206"/>
    <property type="match status" value="1"/>
</dbReference>
<feature type="compositionally biased region" description="Low complexity" evidence="11">
    <location>
        <begin position="200"/>
        <end position="222"/>
    </location>
</feature>
<dbReference type="InterPro" id="IPR025258">
    <property type="entry name" value="RH_dom"/>
</dbReference>
<accession>A0A9D3MXN4</accession>
<keyword evidence="15" id="KW-1185">Reference proteome</keyword>
<sequence>MASRASTYGWTPAGGPESRATGTPPEPVFWTLLKTVTHRDVVTELERLSFISTDVGRCRAWVRLALNDGLVECYLASLLREGSKLAGYYQPWALLLDPEEREVLLSYLQGLASLSFQLSYKSAVLNEWTVTPLALAGLCPAADPPGDLPRAGRNGAPKRKESWDTVSQSSGGSDTIEVQRGGPGQGRGVCGKSGLTSSNLSLDTTGSSQLSSSLSSDSLLQGNGHKSPDKEPWPCDLDVGPGTEDPKKGLRDVLIDFGESTQSSQDSMHDDSYVSSLAPDHLSETPASSGSDGEAPCSLTLLTDAPATKPCDPAPLAPASEPCDPASQLCDPIRLSPATKPCDPAPHAPTSEPCDPAPLASASVPCDPAPLASASEPCDPAPLAPASEPCDPASEPYDPTTPAPVKETRKPAERPVSLHLPRAEARSPSPLQATLCPVEPTRPQQSGSALGRRTSADSLPSPTTGLPKSSSWISEDDIYKPRIVETSEPEEALCLNAALVNGTASPITEPESPQSPPSVVHRRQVGLSNPFRGLLKLGHLERRGAVGMWREYYCELSPFEFRLYLNAEERTCCDNCFLLRCEDIRPAAPDGRFELSFPGKRLYLRAPSRDEAEDWVDRVIEAVAKCRPVARDDQWEVLQPSDGGEAAPSAAAGVLLHASSPERGSLEPAEQAQLDWTRPSESEADAIKEAALRAFRVQDGRKALRHAYPIESIRDVVPDASLGSPAFFKGGNINRLVQHSLKGDGVLLPHLCTLPTEKGLDSQNFKCAGCPRQIGFSFGKARLCEFSGLFYCDACHQGNTIVIPSRMVHNWDLVPREVSLPALKLLSQVAREPLLNVESLNPGLCEHAEPMAAVHELRQRLRLLGDYVLACRSGIRKKIQDKLDQRNYLLESYNLYSVTDLREIADGQHESFLGNLIQFASNHVYHCDLCTQRGFICQICNADNIIFPFEFQTTSRCRVCKSVFHSACKELSPSCPRCLRLQKYLERELQD</sequence>
<dbReference type="InterPro" id="IPR001849">
    <property type="entry name" value="PH_domain"/>
</dbReference>
<dbReference type="PANTHER" id="PTHR12326">
    <property type="entry name" value="PLECKSTRIN HOMOLOGY DOMAIN CONTAINING PROTEIN"/>
    <property type="match status" value="1"/>
</dbReference>
<dbReference type="InterPro" id="IPR011993">
    <property type="entry name" value="PH-like_dom_sf"/>
</dbReference>
<keyword evidence="4" id="KW-0479">Metal-binding</keyword>
<dbReference type="SUPFAM" id="SSF50729">
    <property type="entry name" value="PH domain-like"/>
    <property type="match status" value="1"/>
</dbReference>
<keyword evidence="10" id="KW-0458">Lysosome</keyword>
<keyword evidence="6" id="KW-0967">Endosome</keyword>
<organism evidence="14 15">
    <name type="scientific">Anguilla anguilla</name>
    <name type="common">European freshwater eel</name>
    <name type="synonym">Muraena anguilla</name>
    <dbReference type="NCBI Taxonomy" id="7936"/>
    <lineage>
        <taxon>Eukaryota</taxon>
        <taxon>Metazoa</taxon>
        <taxon>Chordata</taxon>
        <taxon>Craniata</taxon>
        <taxon>Vertebrata</taxon>
        <taxon>Euteleostomi</taxon>
        <taxon>Actinopterygii</taxon>
        <taxon>Neopterygii</taxon>
        <taxon>Teleostei</taxon>
        <taxon>Anguilliformes</taxon>
        <taxon>Anguillidae</taxon>
        <taxon>Anguilla</taxon>
    </lineage>
</organism>
<dbReference type="PROSITE" id="PS50826">
    <property type="entry name" value="RUN"/>
    <property type="match status" value="1"/>
</dbReference>
<dbReference type="EMBL" id="JAFIRN010000002">
    <property type="protein sequence ID" value="KAG5854903.1"/>
    <property type="molecule type" value="Genomic_DNA"/>
</dbReference>
<dbReference type="GO" id="GO:0008270">
    <property type="term" value="F:zinc ion binding"/>
    <property type="evidence" value="ECO:0007669"/>
    <property type="project" value="UniProtKB-KW"/>
</dbReference>
<keyword evidence="5" id="KW-0677">Repeat</keyword>
<keyword evidence="7" id="KW-0863">Zinc-finger</keyword>